<dbReference type="PANTHER" id="PTHR12736:SF7">
    <property type="entry name" value="LANC-LIKE PROTEIN 3"/>
    <property type="match status" value="1"/>
</dbReference>
<dbReference type="AlphaFoldDB" id="A0A8J8NNP6"/>
<name>A0A8J8NNP6_HALGN</name>
<reference evidence="2" key="1">
    <citation type="submission" date="2019-06" db="EMBL/GenBank/DDBJ databases">
        <authorList>
            <person name="Zheng W."/>
        </authorList>
    </citation>
    <scope>NUCLEOTIDE SEQUENCE</scope>
    <source>
        <strain evidence="2">QDHG01</strain>
    </source>
</reference>
<dbReference type="InterPro" id="IPR012341">
    <property type="entry name" value="6hp_glycosidase-like_sf"/>
</dbReference>
<evidence type="ECO:0000256" key="1">
    <source>
        <dbReference type="PIRSR" id="PIRSR607822-1"/>
    </source>
</evidence>
<feature type="binding site" evidence="1">
    <location>
        <position position="359"/>
    </location>
    <ligand>
        <name>Zn(2+)</name>
        <dbReference type="ChEBI" id="CHEBI:29105"/>
    </ligand>
</feature>
<dbReference type="SMART" id="SM01260">
    <property type="entry name" value="LANC_like"/>
    <property type="match status" value="1"/>
</dbReference>
<dbReference type="SUPFAM" id="SSF158745">
    <property type="entry name" value="LanC-like"/>
    <property type="match status" value="1"/>
</dbReference>
<proteinExistence type="predicted"/>
<keyword evidence="1" id="KW-0479">Metal-binding</keyword>
<dbReference type="Gene3D" id="1.50.10.10">
    <property type="match status" value="1"/>
</dbReference>
<dbReference type="GO" id="GO:0005975">
    <property type="term" value="P:carbohydrate metabolic process"/>
    <property type="evidence" value="ECO:0007669"/>
    <property type="project" value="InterPro"/>
</dbReference>
<dbReference type="InterPro" id="IPR007822">
    <property type="entry name" value="LANC-like"/>
</dbReference>
<dbReference type="GO" id="GO:0046872">
    <property type="term" value="F:metal ion binding"/>
    <property type="evidence" value="ECO:0007669"/>
    <property type="project" value="UniProtKB-KW"/>
</dbReference>
<dbReference type="GO" id="GO:0031179">
    <property type="term" value="P:peptide modification"/>
    <property type="evidence" value="ECO:0007669"/>
    <property type="project" value="InterPro"/>
</dbReference>
<organism evidence="2 3">
    <name type="scientific">Halteria grandinella</name>
    <dbReference type="NCBI Taxonomy" id="5974"/>
    <lineage>
        <taxon>Eukaryota</taxon>
        <taxon>Sar</taxon>
        <taxon>Alveolata</taxon>
        <taxon>Ciliophora</taxon>
        <taxon>Intramacronucleata</taxon>
        <taxon>Spirotrichea</taxon>
        <taxon>Stichotrichia</taxon>
        <taxon>Sporadotrichida</taxon>
        <taxon>Halteriidae</taxon>
        <taxon>Halteria</taxon>
    </lineage>
</organism>
<dbReference type="Pfam" id="PF05147">
    <property type="entry name" value="LANC_like"/>
    <property type="match status" value="1"/>
</dbReference>
<dbReference type="PANTHER" id="PTHR12736">
    <property type="entry name" value="LANC-LIKE PROTEIN"/>
    <property type="match status" value="1"/>
</dbReference>
<evidence type="ECO:0000313" key="2">
    <source>
        <dbReference type="EMBL" id="TNV79027.1"/>
    </source>
</evidence>
<dbReference type="GO" id="GO:0005886">
    <property type="term" value="C:plasma membrane"/>
    <property type="evidence" value="ECO:0007669"/>
    <property type="project" value="TreeGrafter"/>
</dbReference>
<feature type="binding site" evidence="1">
    <location>
        <position position="313"/>
    </location>
    <ligand>
        <name>Zn(2+)</name>
        <dbReference type="ChEBI" id="CHEBI:29105"/>
    </ligand>
</feature>
<feature type="binding site" evidence="1">
    <location>
        <position position="360"/>
    </location>
    <ligand>
        <name>Zn(2+)</name>
        <dbReference type="ChEBI" id="CHEBI:29105"/>
    </ligand>
</feature>
<dbReference type="PRINTS" id="PR01950">
    <property type="entry name" value="LANCSUPER"/>
</dbReference>
<dbReference type="CDD" id="cd04794">
    <property type="entry name" value="euk_LANCL"/>
    <property type="match status" value="1"/>
</dbReference>
<evidence type="ECO:0000313" key="3">
    <source>
        <dbReference type="Proteomes" id="UP000785679"/>
    </source>
</evidence>
<keyword evidence="3" id="KW-1185">Reference proteome</keyword>
<sequence length="458" mass="51349">MAGLAPLKRFIDHPFDISEIPLSANLSSDKFEKVLTDLISAKLTEQEKASPPDSGKVIESRGRHFSDPFIYLGTGGTAYMYYRLYNFATRMQQKDQAQVYLGKAVQALQVSFSMLKDMEEQLDGDRPAPSFFFGPTGLYTLGALIYSHIDDQEGRKSQEMLNKVLAYAEHFNDEDSEKIEDEILYGSAGYLYCLLLLRKNLGVRHHEDIDHALGITIETLMISGVQEKNDFLEYYFPKKRKTPYMGAAHGLIGIIYMMIKALQVSHSLQTDKDFVALVRNTVTLILSKQTGFGSFPFKSSADVDEDNEPNHWCHGAPGAIPLLIEAYLTFKNQEYLDAALKSGKNVWRNGLLRKGCGLCHGTCGNAYALMSLYKATGDIVWKQRAQMFILWSGEKQVQDEIAQYPKVISGLKIQGTPDTPFSLMEGQAGHITAYADFAGWTELTPAKDLQIFFPGYEL</sequence>
<dbReference type="EMBL" id="RRYP01009493">
    <property type="protein sequence ID" value="TNV79027.1"/>
    <property type="molecule type" value="Genomic_DNA"/>
</dbReference>
<protein>
    <submittedName>
        <fullName evidence="2">Uncharacterized protein</fullName>
    </submittedName>
</protein>
<keyword evidence="1" id="KW-0862">Zinc</keyword>
<dbReference type="OrthoDB" id="10257263at2759"/>
<comment type="caution">
    <text evidence="2">The sequence shown here is derived from an EMBL/GenBank/DDBJ whole genome shotgun (WGS) entry which is preliminary data.</text>
</comment>
<accession>A0A8J8NNP6</accession>
<gene>
    <name evidence="2" type="ORF">FGO68_gene15904</name>
</gene>
<dbReference type="Proteomes" id="UP000785679">
    <property type="component" value="Unassembled WGS sequence"/>
</dbReference>